<dbReference type="Proteomes" id="UP001477278">
    <property type="component" value="Unassembled WGS sequence"/>
</dbReference>
<feature type="chain" id="PRO_5045727873" evidence="1">
    <location>
        <begin position="19"/>
        <end position="468"/>
    </location>
</feature>
<name>A0ABV0FL07_9GAMM</name>
<evidence type="ECO:0000313" key="3">
    <source>
        <dbReference type="Proteomes" id="UP001477278"/>
    </source>
</evidence>
<keyword evidence="1" id="KW-0732">Signal</keyword>
<keyword evidence="3" id="KW-1185">Reference proteome</keyword>
<feature type="signal peptide" evidence="1">
    <location>
        <begin position="1"/>
        <end position="18"/>
    </location>
</feature>
<evidence type="ECO:0000256" key="1">
    <source>
        <dbReference type="SAM" id="SignalP"/>
    </source>
</evidence>
<comment type="caution">
    <text evidence="2">The sequence shown here is derived from an EMBL/GenBank/DDBJ whole genome shotgun (WGS) entry which is preliminary data.</text>
</comment>
<protein>
    <submittedName>
        <fullName evidence="2">Uncharacterized protein</fullName>
    </submittedName>
</protein>
<evidence type="ECO:0000313" key="2">
    <source>
        <dbReference type="EMBL" id="MEO3681360.1"/>
    </source>
</evidence>
<dbReference type="RefSeq" id="WP_347689600.1">
    <property type="nucleotide sequence ID" value="NZ_JBDPZN010000001.1"/>
</dbReference>
<sequence>MKLSLLLIGCIICSPALADNPLPPILDFYPQCVPQVINTASNKIIYDIDPALATSSTSGVMAHREMYLQRALVDIQRQAQIDNADAVIIQRLNVTGVDRSINLQDSSGKVNSNIKQIHVSSTVEHLKLCDDKQLTANSTPYNSKGKAVSFTETVVKLALPEDGSLFTQAQKHSAPDAAITIDSAYGVHIGDSVDGLQSALGPHSIQLQLSDGTIAYGYGRNLWFFVKNAYVVMISQDPGLVNNHGKNQIALSENYDNDDWIIEGKIHPGDKQEAVAKYLLLNIHNGDYRVTGKNSQLILQFEDYNESITKAAVSRLNRFAIMPLVDASHKPQVNFANFDNIDIAKIIALDHKQTYTLQPQQLVNQIQLNENGPKAIVNSNVLLGFNEQGTINSLKVTESMFEPQDIDEFKKVLATYQIPTTKTAFLARYPDAEDNFDNVMITKGTILMSVNFDSYDDDAELIDLSIVF</sequence>
<accession>A0ABV0FL07</accession>
<dbReference type="EMBL" id="JBDPZN010000001">
    <property type="protein sequence ID" value="MEO3681360.1"/>
    <property type="molecule type" value="Genomic_DNA"/>
</dbReference>
<organism evidence="2 3">
    <name type="scientific">Shewanella vesiculosa</name>
    <dbReference type="NCBI Taxonomy" id="518738"/>
    <lineage>
        <taxon>Bacteria</taxon>
        <taxon>Pseudomonadati</taxon>
        <taxon>Pseudomonadota</taxon>
        <taxon>Gammaproteobacteria</taxon>
        <taxon>Alteromonadales</taxon>
        <taxon>Shewanellaceae</taxon>
        <taxon>Shewanella</taxon>
    </lineage>
</organism>
<gene>
    <name evidence="2" type="ORF">ABHN84_03530</name>
</gene>
<reference evidence="2 3" key="1">
    <citation type="submission" date="2024-05" db="EMBL/GenBank/DDBJ databases">
        <title>Genome sequencing of Marine Estuary Bacteria, Shewanella vesiculosa and S. baltica, and Pseudomonas syringae.</title>
        <authorList>
            <person name="Gurung A."/>
            <person name="Maclea K.S."/>
        </authorList>
    </citation>
    <scope>NUCLEOTIDE SEQUENCE [LARGE SCALE GENOMIC DNA]</scope>
    <source>
        <strain evidence="2 3">1A</strain>
    </source>
</reference>
<proteinExistence type="predicted"/>